<dbReference type="FunFam" id="3.30.565.10:FF:000006">
    <property type="entry name" value="Sensor histidine kinase WalK"/>
    <property type="match status" value="1"/>
</dbReference>
<dbReference type="PROSITE" id="PS50109">
    <property type="entry name" value="HIS_KIN"/>
    <property type="match status" value="1"/>
</dbReference>
<dbReference type="Pfam" id="PF13493">
    <property type="entry name" value="DUF4118"/>
    <property type="match status" value="1"/>
</dbReference>
<evidence type="ECO:0000256" key="6">
    <source>
        <dbReference type="ARBA" id="ARBA00022692"/>
    </source>
</evidence>
<feature type="domain" description="Histidine kinase" evidence="15">
    <location>
        <begin position="155"/>
        <end position="373"/>
    </location>
</feature>
<dbReference type="SUPFAM" id="SSF55874">
    <property type="entry name" value="ATPase domain of HSP90 chaperone/DNA topoisomerase II/histidine kinase"/>
    <property type="match status" value="1"/>
</dbReference>
<keyword evidence="9" id="KW-0067">ATP-binding</keyword>
<gene>
    <name evidence="17" type="primary">luxQ_1</name>
    <name evidence="17" type="ORF">Poly59_06830</name>
</gene>
<evidence type="ECO:0000313" key="18">
    <source>
        <dbReference type="Proteomes" id="UP000317977"/>
    </source>
</evidence>
<dbReference type="InterPro" id="IPR004358">
    <property type="entry name" value="Sig_transdc_His_kin-like_C"/>
</dbReference>
<dbReference type="Pfam" id="PF00512">
    <property type="entry name" value="HisKA"/>
    <property type="match status" value="1"/>
</dbReference>
<dbReference type="Gene3D" id="1.10.287.130">
    <property type="match status" value="1"/>
</dbReference>
<dbReference type="Pfam" id="PF00072">
    <property type="entry name" value="Response_reg"/>
    <property type="match status" value="1"/>
</dbReference>
<organism evidence="17 18">
    <name type="scientific">Rubripirellula reticaptiva</name>
    <dbReference type="NCBI Taxonomy" id="2528013"/>
    <lineage>
        <taxon>Bacteria</taxon>
        <taxon>Pseudomonadati</taxon>
        <taxon>Planctomycetota</taxon>
        <taxon>Planctomycetia</taxon>
        <taxon>Pirellulales</taxon>
        <taxon>Pirellulaceae</taxon>
        <taxon>Rubripirellula</taxon>
    </lineage>
</organism>
<dbReference type="CDD" id="cd00082">
    <property type="entry name" value="HisKA"/>
    <property type="match status" value="1"/>
</dbReference>
<keyword evidence="6 14" id="KW-0812">Transmembrane</keyword>
<dbReference type="SMART" id="SM00388">
    <property type="entry name" value="HisKA"/>
    <property type="match status" value="1"/>
</dbReference>
<keyword evidence="18" id="KW-1185">Reference proteome</keyword>
<dbReference type="PANTHER" id="PTHR43547">
    <property type="entry name" value="TWO-COMPONENT HISTIDINE KINASE"/>
    <property type="match status" value="1"/>
</dbReference>
<evidence type="ECO:0000313" key="17">
    <source>
        <dbReference type="EMBL" id="TWU57774.1"/>
    </source>
</evidence>
<dbReference type="PANTHER" id="PTHR43547:SF2">
    <property type="entry name" value="HYBRID SIGNAL TRANSDUCTION HISTIDINE KINASE C"/>
    <property type="match status" value="1"/>
</dbReference>
<keyword evidence="5 17" id="KW-0808">Transferase</keyword>
<comment type="catalytic activity">
    <reaction evidence="1">
        <text>ATP + protein L-histidine = ADP + protein N-phospho-L-histidine.</text>
        <dbReference type="EC" id="2.7.13.3"/>
    </reaction>
</comment>
<dbReference type="InterPro" id="IPR003594">
    <property type="entry name" value="HATPase_dom"/>
</dbReference>
<feature type="transmembrane region" description="Helical" evidence="14">
    <location>
        <begin position="22"/>
        <end position="42"/>
    </location>
</feature>
<dbReference type="PRINTS" id="PR00344">
    <property type="entry name" value="BCTRLSENSOR"/>
</dbReference>
<dbReference type="InterPro" id="IPR036890">
    <property type="entry name" value="HATPase_C_sf"/>
</dbReference>
<dbReference type="Gene3D" id="3.40.50.2300">
    <property type="match status" value="1"/>
</dbReference>
<dbReference type="GO" id="GO:0005524">
    <property type="term" value="F:ATP binding"/>
    <property type="evidence" value="ECO:0007669"/>
    <property type="project" value="UniProtKB-KW"/>
</dbReference>
<dbReference type="SMART" id="SM00387">
    <property type="entry name" value="HATPase_c"/>
    <property type="match status" value="1"/>
</dbReference>
<evidence type="ECO:0000256" key="12">
    <source>
        <dbReference type="ARBA" id="ARBA00023136"/>
    </source>
</evidence>
<evidence type="ECO:0000256" key="1">
    <source>
        <dbReference type="ARBA" id="ARBA00000085"/>
    </source>
</evidence>
<dbReference type="InterPro" id="IPR001789">
    <property type="entry name" value="Sig_transdc_resp-reg_receiver"/>
</dbReference>
<dbReference type="SMART" id="SM00448">
    <property type="entry name" value="REC"/>
    <property type="match status" value="1"/>
</dbReference>
<dbReference type="InterPro" id="IPR003661">
    <property type="entry name" value="HisK_dim/P_dom"/>
</dbReference>
<dbReference type="Gene3D" id="3.30.565.10">
    <property type="entry name" value="Histidine kinase-like ATPase, C-terminal domain"/>
    <property type="match status" value="1"/>
</dbReference>
<dbReference type="InterPro" id="IPR038318">
    <property type="entry name" value="KdpD_sf"/>
</dbReference>
<keyword evidence="8 17" id="KW-0418">Kinase</keyword>
<keyword evidence="10 14" id="KW-1133">Transmembrane helix</keyword>
<dbReference type="Proteomes" id="UP000317977">
    <property type="component" value="Unassembled WGS sequence"/>
</dbReference>
<keyword evidence="11" id="KW-0902">Two-component regulatory system</keyword>
<dbReference type="EC" id="2.7.13.3" evidence="3"/>
<evidence type="ECO:0000256" key="4">
    <source>
        <dbReference type="ARBA" id="ARBA00022553"/>
    </source>
</evidence>
<sequence length="536" mass="59418">MQGAALNDEVLQRGIRNWTFNIGRYSIAIFSTAIVIWFRSLLQPWLNEECPFSLFYLSVLLTAWVSGSGPAVLAIVLGTLSAAQFFIPPASSLLIEGVPELVQLTIYVIVNCVAVLLFDRAERQRRLAENRATENVRLGTDLQLADKRKDEFLALLAHELRNPLAPILSSMALLERSEGSTETVRRVREVVSRQTEHLIRITDDLLEVSRFCRGHIELLVEQLDLRDSIRDAVEMIEGAFAEKSQRFQSVIPDSPVWVDGDRVRLAQLTANLLGNASKYTPASGHVCLFVDQCNGFAHVTIKDSGIGLAAEYAERIFEPFVQVDTSRTREYGGLGVGLTIAKRLIELHHGNLSVESRGPGLGSTFTVQLPLHPNPLVETNLDTSDINRLGTLDLNTGCSGIVSIDQPNKLLLVDDNQDAAKMLRDLFESSGYQVELAADGVEAINQALRFRPSVIVMDIGLPGMDGYEAARQLRRSQHFTHVKLIALTGWGSKQDRELASQAGFDLHLVKPVAFDELLNFVRDLEMGRRQVSQAVN</sequence>
<dbReference type="AlphaFoldDB" id="A0A5C6FBW5"/>
<evidence type="ECO:0000256" key="9">
    <source>
        <dbReference type="ARBA" id="ARBA00022840"/>
    </source>
</evidence>
<dbReference type="CDD" id="cd17580">
    <property type="entry name" value="REC_2_DhkD-like"/>
    <property type="match status" value="1"/>
</dbReference>
<feature type="transmembrane region" description="Helical" evidence="14">
    <location>
        <begin position="54"/>
        <end position="81"/>
    </location>
</feature>
<evidence type="ECO:0000259" key="16">
    <source>
        <dbReference type="PROSITE" id="PS50110"/>
    </source>
</evidence>
<keyword evidence="4 13" id="KW-0597">Phosphoprotein</keyword>
<accession>A0A5C6FBW5</accession>
<dbReference type="EMBL" id="SJPX01000001">
    <property type="protein sequence ID" value="TWU57774.1"/>
    <property type="molecule type" value="Genomic_DNA"/>
</dbReference>
<evidence type="ECO:0000256" key="2">
    <source>
        <dbReference type="ARBA" id="ARBA00004141"/>
    </source>
</evidence>
<feature type="domain" description="Response regulatory" evidence="16">
    <location>
        <begin position="409"/>
        <end position="525"/>
    </location>
</feature>
<evidence type="ECO:0000256" key="8">
    <source>
        <dbReference type="ARBA" id="ARBA00022777"/>
    </source>
</evidence>
<dbReference type="InterPro" id="IPR025201">
    <property type="entry name" value="KdpD_TM"/>
</dbReference>
<proteinExistence type="predicted"/>
<comment type="subcellular location">
    <subcellularLocation>
        <location evidence="2">Membrane</location>
        <topology evidence="2">Multi-pass membrane protein</topology>
    </subcellularLocation>
</comment>
<evidence type="ECO:0000259" key="15">
    <source>
        <dbReference type="PROSITE" id="PS50109"/>
    </source>
</evidence>
<dbReference type="PROSITE" id="PS50110">
    <property type="entry name" value="RESPONSE_REGULATORY"/>
    <property type="match status" value="1"/>
</dbReference>
<feature type="modified residue" description="4-aspartylphosphate" evidence="13">
    <location>
        <position position="458"/>
    </location>
</feature>
<dbReference type="SUPFAM" id="SSF52172">
    <property type="entry name" value="CheY-like"/>
    <property type="match status" value="1"/>
</dbReference>
<dbReference type="GO" id="GO:0000155">
    <property type="term" value="F:phosphorelay sensor kinase activity"/>
    <property type="evidence" value="ECO:0007669"/>
    <property type="project" value="InterPro"/>
</dbReference>
<evidence type="ECO:0000256" key="13">
    <source>
        <dbReference type="PROSITE-ProRule" id="PRU00169"/>
    </source>
</evidence>
<name>A0A5C6FBW5_9BACT</name>
<evidence type="ECO:0000256" key="5">
    <source>
        <dbReference type="ARBA" id="ARBA00022679"/>
    </source>
</evidence>
<dbReference type="GO" id="GO:0016020">
    <property type="term" value="C:membrane"/>
    <property type="evidence" value="ECO:0007669"/>
    <property type="project" value="UniProtKB-SubCell"/>
</dbReference>
<dbReference type="InterPro" id="IPR036097">
    <property type="entry name" value="HisK_dim/P_sf"/>
</dbReference>
<evidence type="ECO:0000256" key="7">
    <source>
        <dbReference type="ARBA" id="ARBA00022741"/>
    </source>
</evidence>
<protein>
    <recommendedName>
        <fullName evidence="3">histidine kinase</fullName>
        <ecNumber evidence="3">2.7.13.3</ecNumber>
    </recommendedName>
</protein>
<comment type="caution">
    <text evidence="17">The sequence shown here is derived from an EMBL/GenBank/DDBJ whole genome shotgun (WGS) entry which is preliminary data.</text>
</comment>
<evidence type="ECO:0000256" key="14">
    <source>
        <dbReference type="SAM" id="Phobius"/>
    </source>
</evidence>
<keyword evidence="12 14" id="KW-0472">Membrane</keyword>
<dbReference type="Pfam" id="PF02518">
    <property type="entry name" value="HATPase_c"/>
    <property type="match status" value="1"/>
</dbReference>
<reference evidence="17 18" key="1">
    <citation type="submission" date="2019-02" db="EMBL/GenBank/DDBJ databases">
        <title>Deep-cultivation of Planctomycetes and their phenomic and genomic characterization uncovers novel biology.</title>
        <authorList>
            <person name="Wiegand S."/>
            <person name="Jogler M."/>
            <person name="Boedeker C."/>
            <person name="Pinto D."/>
            <person name="Vollmers J."/>
            <person name="Rivas-Marin E."/>
            <person name="Kohn T."/>
            <person name="Peeters S.H."/>
            <person name="Heuer A."/>
            <person name="Rast P."/>
            <person name="Oberbeckmann S."/>
            <person name="Bunk B."/>
            <person name="Jeske O."/>
            <person name="Meyerdierks A."/>
            <person name="Storesund J.E."/>
            <person name="Kallscheuer N."/>
            <person name="Luecker S."/>
            <person name="Lage O.M."/>
            <person name="Pohl T."/>
            <person name="Merkel B.J."/>
            <person name="Hornburger P."/>
            <person name="Mueller R.-W."/>
            <person name="Bruemmer F."/>
            <person name="Labrenz M."/>
            <person name="Spormann A.M."/>
            <person name="Op Den Camp H."/>
            <person name="Overmann J."/>
            <person name="Amann R."/>
            <person name="Jetten M.S.M."/>
            <person name="Mascher T."/>
            <person name="Medema M.H."/>
            <person name="Devos D.P."/>
            <person name="Kaster A.-K."/>
            <person name="Ovreas L."/>
            <person name="Rohde M."/>
            <person name="Galperin M.Y."/>
            <person name="Jogler C."/>
        </authorList>
    </citation>
    <scope>NUCLEOTIDE SEQUENCE [LARGE SCALE GENOMIC DNA]</scope>
    <source>
        <strain evidence="17 18">Poly59</strain>
    </source>
</reference>
<keyword evidence="7" id="KW-0547">Nucleotide-binding</keyword>
<dbReference type="Gene3D" id="1.20.120.620">
    <property type="entry name" value="Backbone structure of the membrane domain of e. Coli histidine kinase receptor kdpd"/>
    <property type="match status" value="1"/>
</dbReference>
<evidence type="ECO:0000256" key="10">
    <source>
        <dbReference type="ARBA" id="ARBA00022989"/>
    </source>
</evidence>
<dbReference type="InterPro" id="IPR005467">
    <property type="entry name" value="His_kinase_dom"/>
</dbReference>
<evidence type="ECO:0000256" key="3">
    <source>
        <dbReference type="ARBA" id="ARBA00012438"/>
    </source>
</evidence>
<dbReference type="SUPFAM" id="SSF47384">
    <property type="entry name" value="Homodimeric domain of signal transducing histidine kinase"/>
    <property type="match status" value="1"/>
</dbReference>
<evidence type="ECO:0000256" key="11">
    <source>
        <dbReference type="ARBA" id="ARBA00023012"/>
    </source>
</evidence>
<dbReference type="InterPro" id="IPR011006">
    <property type="entry name" value="CheY-like_superfamily"/>
</dbReference>